<dbReference type="Proteomes" id="UP000011124">
    <property type="component" value="Chromosome"/>
</dbReference>
<dbReference type="eggNOG" id="COG2033">
    <property type="taxonomic scope" value="Bacteria"/>
</dbReference>
<keyword evidence="13" id="KW-0560">Oxidoreductase</keyword>
<evidence type="ECO:0000259" key="12">
    <source>
        <dbReference type="Pfam" id="PF06397"/>
    </source>
</evidence>
<keyword evidence="7" id="KW-0408">Iron</keyword>
<feature type="domain" description="Desulfoferrodoxin N-terminal" evidence="12">
    <location>
        <begin position="6"/>
        <end position="33"/>
    </location>
</feature>
<evidence type="ECO:0000256" key="5">
    <source>
        <dbReference type="ARBA" id="ARBA00022723"/>
    </source>
</evidence>
<keyword evidence="4" id="KW-0813">Transport</keyword>
<evidence type="ECO:0000256" key="7">
    <source>
        <dbReference type="ARBA" id="ARBA00023004"/>
    </source>
</evidence>
<evidence type="ECO:0000313" key="14">
    <source>
        <dbReference type="EMBL" id="EEX77324.1"/>
    </source>
</evidence>
<dbReference type="InterPro" id="IPR004462">
    <property type="entry name" value="Desulfoferrodoxin_N"/>
</dbReference>
<feature type="domain" description="Desulfoferrodoxin ferrous iron-binding" evidence="11">
    <location>
        <begin position="40"/>
        <end position="126"/>
    </location>
</feature>
<evidence type="ECO:0000313" key="15">
    <source>
        <dbReference type="Proteomes" id="UP000003505"/>
    </source>
</evidence>
<dbReference type="EMBL" id="CP002637">
    <property type="protein sequence ID" value="AEC01224.1"/>
    <property type="molecule type" value="Genomic_DNA"/>
</dbReference>
<dbReference type="KEGG" id="ssg:Selsp_2280"/>
<evidence type="ECO:0000256" key="6">
    <source>
        <dbReference type="ARBA" id="ARBA00022982"/>
    </source>
</evidence>
<evidence type="ECO:0000256" key="9">
    <source>
        <dbReference type="ARBA" id="ARBA00031398"/>
    </source>
</evidence>
<reference evidence="14 15" key="1">
    <citation type="submission" date="2009-09" db="EMBL/GenBank/DDBJ databases">
        <authorList>
            <person name="Weinstock G."/>
            <person name="Sodergren E."/>
            <person name="Clifton S."/>
            <person name="Fulton L."/>
            <person name="Fulton B."/>
            <person name="Courtney L."/>
            <person name="Fronick C."/>
            <person name="Harrison M."/>
            <person name="Strong C."/>
            <person name="Farmer C."/>
            <person name="Delahaunty K."/>
            <person name="Markovic C."/>
            <person name="Hall O."/>
            <person name="Minx P."/>
            <person name="Tomlinson C."/>
            <person name="Mitreva M."/>
            <person name="Nelson J."/>
            <person name="Hou S."/>
            <person name="Wollam A."/>
            <person name="Pepin K.H."/>
            <person name="Johnson M."/>
            <person name="Bhonagiri V."/>
            <person name="Nash W.E."/>
            <person name="Warren W."/>
            <person name="Chinwalla A."/>
            <person name="Mardis E.R."/>
            <person name="Wilson R.K."/>
        </authorList>
    </citation>
    <scope>NUCLEOTIDE SEQUENCE [LARGE SCALE GENOMIC DNA]</scope>
    <source>
        <strain evidence="14">ATCC 35185</strain>
        <strain evidence="15">ATCC 35185 / DSM 20758 / VPI D19B-28</strain>
    </source>
</reference>
<dbReference type="PANTHER" id="PTHR36541:SF1">
    <property type="entry name" value="SUPEROXIDE REDUCTASE-RELATED"/>
    <property type="match status" value="1"/>
</dbReference>
<keyword evidence="5" id="KW-0479">Metal-binding</keyword>
<evidence type="ECO:0000256" key="4">
    <source>
        <dbReference type="ARBA" id="ARBA00022448"/>
    </source>
</evidence>
<dbReference type="OrthoDB" id="9814936at2"/>
<dbReference type="Gene3D" id="2.60.40.730">
    <property type="entry name" value="SOR catalytic domain"/>
    <property type="match status" value="1"/>
</dbReference>
<dbReference type="Proteomes" id="UP000003505">
    <property type="component" value="Unassembled WGS sequence"/>
</dbReference>
<dbReference type="GO" id="GO:0050605">
    <property type="term" value="F:superoxide reductase activity"/>
    <property type="evidence" value="ECO:0007669"/>
    <property type="project" value="UniProtKB-EC"/>
</dbReference>
<comment type="similarity">
    <text evidence="1">Belongs to the desulfoferrodoxin family.</text>
</comment>
<dbReference type="EC" id="1.15.1.2" evidence="2"/>
<dbReference type="GO" id="GO:0005506">
    <property type="term" value="F:iron ion binding"/>
    <property type="evidence" value="ECO:0007669"/>
    <property type="project" value="InterPro"/>
</dbReference>
<comment type="catalytic activity">
    <reaction evidence="10">
        <text>reduced [rubredoxin] + superoxide + 2 H(+) = oxidized [rubredoxin] + H2O2</text>
        <dbReference type="Rhea" id="RHEA:21324"/>
        <dbReference type="Rhea" id="RHEA-COMP:10302"/>
        <dbReference type="Rhea" id="RHEA-COMP:10303"/>
        <dbReference type="ChEBI" id="CHEBI:15378"/>
        <dbReference type="ChEBI" id="CHEBI:16240"/>
        <dbReference type="ChEBI" id="CHEBI:18421"/>
        <dbReference type="ChEBI" id="CHEBI:29033"/>
        <dbReference type="ChEBI" id="CHEBI:29034"/>
        <dbReference type="EC" id="1.15.1.2"/>
    </reaction>
</comment>
<dbReference type="RefSeq" id="WP_006192605.1">
    <property type="nucleotide sequence ID" value="NC_015437.1"/>
</dbReference>
<keyword evidence="16" id="KW-1185">Reference proteome</keyword>
<dbReference type="STRING" id="546271.Selsp_2280"/>
<dbReference type="EMBL" id="ACKP02000022">
    <property type="protein sequence ID" value="EEX77324.1"/>
    <property type="molecule type" value="Genomic_DNA"/>
</dbReference>
<name>C9LV14_SELS3</name>
<dbReference type="SUPFAM" id="SSF49367">
    <property type="entry name" value="Superoxide reductase-like"/>
    <property type="match status" value="1"/>
</dbReference>
<dbReference type="InterPro" id="IPR036073">
    <property type="entry name" value="Desulfoferrodoxin_Fe-bd_dom_sf"/>
</dbReference>
<evidence type="ECO:0000256" key="2">
    <source>
        <dbReference type="ARBA" id="ARBA00012679"/>
    </source>
</evidence>
<organism evidence="14 15">
    <name type="scientific">Selenomonas sputigena (strain ATCC 35185 / DSM 20758 / CCUG 44933 / VPI D19B-28)</name>
    <dbReference type="NCBI Taxonomy" id="546271"/>
    <lineage>
        <taxon>Bacteria</taxon>
        <taxon>Bacillati</taxon>
        <taxon>Bacillota</taxon>
        <taxon>Negativicutes</taxon>
        <taxon>Selenomonadales</taxon>
        <taxon>Selenomonadaceae</taxon>
        <taxon>Selenomonas</taxon>
    </lineage>
</organism>
<dbReference type="PANTHER" id="PTHR36541">
    <property type="entry name" value="SUPEROXIDE REDUCTASE-RELATED"/>
    <property type="match status" value="1"/>
</dbReference>
<sequence length="128" mass="14044">MAKRFFICKESGDIVGLIHDGGGKLSCCGEDLKELKANTTDAAQEKHVPVATYDKAARKVTVVVGSVAHPMTPEHLISWIHLETKKGAQICHLTPEDKPEAVFFLAEGDEPVAVYEYCNLHGLWKAEL</sequence>
<dbReference type="NCBIfam" id="TIGR00332">
    <property type="entry name" value="neela_ferrous"/>
    <property type="match status" value="1"/>
</dbReference>
<accession>C9LV14</accession>
<reference evidence="13 16" key="2">
    <citation type="submission" date="2011-04" db="EMBL/GenBank/DDBJ databases">
        <title>The complete genome of Selenomonas sputigena DSM 20758.</title>
        <authorList>
            <consortium name="US DOE Joint Genome Institute (JGI-PGF)"/>
            <person name="Lucas S."/>
            <person name="Copeland A."/>
            <person name="Lapidus A."/>
            <person name="Bruce D."/>
            <person name="Goodwin L."/>
            <person name="Pitluck S."/>
            <person name="Peters L."/>
            <person name="Kyrpides N."/>
            <person name="Mavromatis K."/>
            <person name="Ivanova N."/>
            <person name="Ovchinnikova G."/>
            <person name="Teshima H."/>
            <person name="Detter J.C."/>
            <person name="Tapia R."/>
            <person name="Han C."/>
            <person name="Land M."/>
            <person name="Hauser L."/>
            <person name="Markowitz V."/>
            <person name="Cheng J.-F."/>
            <person name="Hugenholtz P."/>
            <person name="Woyke T."/>
            <person name="Wu D."/>
            <person name="Gronow S."/>
            <person name="Wellnitz S."/>
            <person name="Schneider S."/>
            <person name="Klenk H.-P."/>
            <person name="Eisen J.A."/>
        </authorList>
    </citation>
    <scope>NUCLEOTIDE SEQUENCE [LARGE SCALE GENOMIC DNA]</scope>
    <source>
        <strain evidence="13">ATCC 35185</strain>
        <strain evidence="16">ATCC 35185 / DSM 20758 / VPI D19B-28</strain>
    </source>
</reference>
<gene>
    <name evidence="13" type="ordered locus">Selsp_2280</name>
    <name evidence="14" type="ORF">SELSPUOL_01304</name>
</gene>
<dbReference type="SUPFAM" id="SSF57802">
    <property type="entry name" value="Rubredoxin-like"/>
    <property type="match status" value="1"/>
</dbReference>
<evidence type="ECO:0000256" key="8">
    <source>
        <dbReference type="ARBA" id="ARBA00024690"/>
    </source>
</evidence>
<evidence type="ECO:0000313" key="13">
    <source>
        <dbReference type="EMBL" id="AEC01224.1"/>
    </source>
</evidence>
<evidence type="ECO:0000256" key="10">
    <source>
        <dbReference type="ARBA" id="ARBA00047448"/>
    </source>
</evidence>
<dbReference type="HOGENOM" id="CLU_118960_1_0_9"/>
<dbReference type="Pfam" id="PF06397">
    <property type="entry name" value="Desulfoferrod_N"/>
    <property type="match status" value="1"/>
</dbReference>
<keyword evidence="6" id="KW-0249">Electron transport</keyword>
<evidence type="ECO:0000256" key="1">
    <source>
        <dbReference type="ARBA" id="ARBA00005941"/>
    </source>
</evidence>
<dbReference type="Pfam" id="PF01880">
    <property type="entry name" value="Desulfoferrodox"/>
    <property type="match status" value="1"/>
</dbReference>
<evidence type="ECO:0000259" key="11">
    <source>
        <dbReference type="Pfam" id="PF01880"/>
    </source>
</evidence>
<dbReference type="InterPro" id="IPR051233">
    <property type="entry name" value="Desulfoferrodoxin_SOR"/>
</dbReference>
<comment type="function">
    <text evidence="8">Catalyzes the one-electron reduction of superoxide anion radical to hydrogen peroxide at a nonheme ferrous iron center. Plays a fundamental role in case of oxidative stress via its superoxide detoxification activity.</text>
</comment>
<proteinExistence type="inferred from homology"/>
<dbReference type="InterPro" id="IPR002742">
    <property type="entry name" value="Desulfoferrodoxin_Fe-bd_dom"/>
</dbReference>
<protein>
    <recommendedName>
        <fullName evidence="3">Desulfoferrodoxin</fullName>
        <ecNumber evidence="2">1.15.1.2</ecNumber>
    </recommendedName>
    <alternativeName>
        <fullName evidence="9">Superoxide reductase</fullName>
    </alternativeName>
</protein>
<evidence type="ECO:0000256" key="3">
    <source>
        <dbReference type="ARBA" id="ARBA00014839"/>
    </source>
</evidence>
<dbReference type="AlphaFoldDB" id="C9LV14"/>
<evidence type="ECO:0000313" key="16">
    <source>
        <dbReference type="Proteomes" id="UP000011124"/>
    </source>
</evidence>